<feature type="transmembrane region" description="Helical" evidence="1">
    <location>
        <begin position="17"/>
        <end position="39"/>
    </location>
</feature>
<name>A0ABS2NQ55_9FIRM</name>
<keyword evidence="3" id="KW-1185">Reference proteome</keyword>
<dbReference type="EMBL" id="JAFBEE010000008">
    <property type="protein sequence ID" value="MBM7615027.1"/>
    <property type="molecule type" value="Genomic_DNA"/>
</dbReference>
<feature type="transmembrane region" description="Helical" evidence="1">
    <location>
        <begin position="190"/>
        <end position="208"/>
    </location>
</feature>
<keyword evidence="1" id="KW-0812">Transmembrane</keyword>
<reference evidence="2 3" key="1">
    <citation type="submission" date="2021-01" db="EMBL/GenBank/DDBJ databases">
        <title>Genomic Encyclopedia of Type Strains, Phase IV (KMG-IV): sequencing the most valuable type-strain genomes for metagenomic binning, comparative biology and taxonomic classification.</title>
        <authorList>
            <person name="Goeker M."/>
        </authorList>
    </citation>
    <scope>NUCLEOTIDE SEQUENCE [LARGE SCALE GENOMIC DNA]</scope>
    <source>
        <strain evidence="2 3">DSM 25890</strain>
    </source>
</reference>
<proteinExistence type="predicted"/>
<evidence type="ECO:0000313" key="2">
    <source>
        <dbReference type="EMBL" id="MBM7615027.1"/>
    </source>
</evidence>
<accession>A0ABS2NQ55</accession>
<feature type="transmembrane region" description="Helical" evidence="1">
    <location>
        <begin position="254"/>
        <end position="272"/>
    </location>
</feature>
<sequence length="286" mass="32146">MEKNTKVRPYWHIDLKWITGIILVFVLSLTFFISGLMVITKEDMAVEKMSILLAAMFSPDGLDAEADFDEVEKELETNSKGEFNPFPGLKISFTREDIDMYPPRELRIKIFKQIAAPVYREGAEGIHAIVEGDDPELQQKFSDDMGILSIINLKNHLVLKRIQLYLLITTIVLLIPFIYFSYGFGRLGNPGLVVSLASLPSALIFTIASKIMENKIASIAIVEGGSHRFKEILSSVALPVVKSFLSIYLNALKIGVGLVILCIVTKLIWRIISRIQKTRKKAPAKY</sequence>
<evidence type="ECO:0008006" key="4">
    <source>
        <dbReference type="Google" id="ProtNLM"/>
    </source>
</evidence>
<keyword evidence="1" id="KW-0472">Membrane</keyword>
<protein>
    <recommendedName>
        <fullName evidence="4">Cell division protein FtsX</fullName>
    </recommendedName>
</protein>
<dbReference type="RefSeq" id="WP_204401777.1">
    <property type="nucleotide sequence ID" value="NZ_JAFBEE010000008.1"/>
</dbReference>
<evidence type="ECO:0000256" key="1">
    <source>
        <dbReference type="SAM" id="Phobius"/>
    </source>
</evidence>
<gene>
    <name evidence="2" type="ORF">JOC73_001589</name>
</gene>
<dbReference type="Proteomes" id="UP001314796">
    <property type="component" value="Unassembled WGS sequence"/>
</dbReference>
<feature type="transmembrane region" description="Helical" evidence="1">
    <location>
        <begin position="164"/>
        <end position="184"/>
    </location>
</feature>
<comment type="caution">
    <text evidence="2">The sequence shown here is derived from an EMBL/GenBank/DDBJ whole genome shotgun (WGS) entry which is preliminary data.</text>
</comment>
<keyword evidence="1" id="KW-1133">Transmembrane helix</keyword>
<evidence type="ECO:0000313" key="3">
    <source>
        <dbReference type="Proteomes" id="UP001314796"/>
    </source>
</evidence>
<organism evidence="2 3">
    <name type="scientific">Alkaliphilus hydrothermalis</name>
    <dbReference type="NCBI Taxonomy" id="1482730"/>
    <lineage>
        <taxon>Bacteria</taxon>
        <taxon>Bacillati</taxon>
        <taxon>Bacillota</taxon>
        <taxon>Clostridia</taxon>
        <taxon>Peptostreptococcales</taxon>
        <taxon>Natronincolaceae</taxon>
        <taxon>Alkaliphilus</taxon>
    </lineage>
</organism>